<dbReference type="InterPro" id="IPR036661">
    <property type="entry name" value="Luciferase-like_sf"/>
</dbReference>
<keyword evidence="4" id="KW-0503">Monooxygenase</keyword>
<evidence type="ECO:0000256" key="4">
    <source>
        <dbReference type="ARBA" id="ARBA00023033"/>
    </source>
</evidence>
<evidence type="ECO:0000256" key="2">
    <source>
        <dbReference type="ARBA" id="ARBA00022643"/>
    </source>
</evidence>
<dbReference type="InterPro" id="IPR011251">
    <property type="entry name" value="Luciferase-like_dom"/>
</dbReference>
<feature type="binding site" evidence="6">
    <location>
        <position position="94"/>
    </location>
    <ligand>
        <name>FMN</name>
        <dbReference type="ChEBI" id="CHEBI:58210"/>
    </ligand>
</feature>
<comment type="similarity">
    <text evidence="5">Belongs to the NtaA/SnaA/DszA monooxygenase family.</text>
</comment>
<dbReference type="NCBIfam" id="TIGR03860">
    <property type="entry name" value="FMN_nitrolo"/>
    <property type="match status" value="1"/>
</dbReference>
<reference evidence="8 9" key="1">
    <citation type="submission" date="2020-05" db="EMBL/GenBank/DDBJ databases">
        <title>Genome Sequencing of Type Strains.</title>
        <authorList>
            <person name="Lemaire J.F."/>
            <person name="Inderbitzin P."/>
            <person name="Gregorio O.A."/>
            <person name="Collins S.B."/>
            <person name="Wespe N."/>
            <person name="Knight-Connoni V."/>
        </authorList>
    </citation>
    <scope>NUCLEOTIDE SEQUENCE [LARGE SCALE GENOMIC DNA]</scope>
    <source>
        <strain evidence="8 9">LMG 21957</strain>
    </source>
</reference>
<dbReference type="GO" id="GO:0004497">
    <property type="term" value="F:monooxygenase activity"/>
    <property type="evidence" value="ECO:0007669"/>
    <property type="project" value="UniProtKB-KW"/>
</dbReference>
<dbReference type="GO" id="GO:0016705">
    <property type="term" value="F:oxidoreductase activity, acting on paired donors, with incorporation or reduction of molecular oxygen"/>
    <property type="evidence" value="ECO:0007669"/>
    <property type="project" value="InterPro"/>
</dbReference>
<gene>
    <name evidence="8" type="ORF">HP552_20770</name>
</gene>
<comment type="caution">
    <text evidence="8">The sequence shown here is derived from an EMBL/GenBank/DDBJ whole genome shotgun (WGS) entry which is preliminary data.</text>
</comment>
<dbReference type="PANTHER" id="PTHR30011">
    <property type="entry name" value="ALKANESULFONATE MONOOXYGENASE-RELATED"/>
    <property type="match status" value="1"/>
</dbReference>
<accession>A0A7Y6EXN3</accession>
<protein>
    <submittedName>
        <fullName evidence="8">LLM class flavin-dependent oxidoreductase</fullName>
    </submittedName>
</protein>
<dbReference type="EMBL" id="JABMCB010000192">
    <property type="protein sequence ID" value="NUU77650.1"/>
    <property type="molecule type" value="Genomic_DNA"/>
</dbReference>
<feature type="binding site" evidence="6">
    <location>
        <position position="144"/>
    </location>
    <ligand>
        <name>FMN</name>
        <dbReference type="ChEBI" id="CHEBI:58210"/>
    </ligand>
</feature>
<dbReference type="Pfam" id="PF00296">
    <property type="entry name" value="Bac_luciferase"/>
    <property type="match status" value="1"/>
</dbReference>
<evidence type="ECO:0000256" key="1">
    <source>
        <dbReference type="ARBA" id="ARBA00022630"/>
    </source>
</evidence>
<feature type="binding site" evidence="6">
    <location>
        <position position="219"/>
    </location>
    <ligand>
        <name>FMN</name>
        <dbReference type="ChEBI" id="CHEBI:58210"/>
    </ligand>
</feature>
<evidence type="ECO:0000256" key="3">
    <source>
        <dbReference type="ARBA" id="ARBA00023002"/>
    </source>
</evidence>
<feature type="binding site" evidence="6">
    <location>
        <position position="218"/>
    </location>
    <ligand>
        <name>FMN</name>
        <dbReference type="ChEBI" id="CHEBI:58210"/>
    </ligand>
</feature>
<evidence type="ECO:0000259" key="7">
    <source>
        <dbReference type="Pfam" id="PF00296"/>
    </source>
</evidence>
<evidence type="ECO:0000313" key="9">
    <source>
        <dbReference type="Proteomes" id="UP000526125"/>
    </source>
</evidence>
<feature type="binding site" evidence="6">
    <location>
        <position position="57"/>
    </location>
    <ligand>
        <name>FMN</name>
        <dbReference type="ChEBI" id="CHEBI:58210"/>
    </ligand>
</feature>
<evidence type="ECO:0000256" key="5">
    <source>
        <dbReference type="ARBA" id="ARBA00033748"/>
    </source>
</evidence>
<dbReference type="AlphaFoldDB" id="A0A7Y6EXN3"/>
<dbReference type="Gene3D" id="3.20.20.30">
    <property type="entry name" value="Luciferase-like domain"/>
    <property type="match status" value="1"/>
</dbReference>
<dbReference type="PIRSF" id="PIRSF000337">
    <property type="entry name" value="NTA_MOA"/>
    <property type="match status" value="1"/>
</dbReference>
<sequence length="440" mass="49219">MTKRRLKLGANLNGVGNSISFWRHPDIPINASVNLDFYKKQARIAEEGKFDLLFIADGLFINEKSNPHFLNRFEPLTLLSALAGATSNIGLVATLSTSYSEPFTVARQFASLDHISGGRTGWNVVTSPLEGSALNFGKGEHPNHALRYEIAEEHLNVVRGLWDSWEDDAFVGDKENGVFFDPSKLHTLNHKGDHFSVQGPLNVARSKQGYPVIFQAGSSESGKDLAARSADAVYTGHETLEEAREFYRDVKARAVAYGRQAKELLIFPGIGPIVGRTQEEAEQKYQEIAELVSIDQALNYLGRYFDHFDFSPFPLDEPFPEIGDLGSNSFRSTTDKIKLQAREEGLSLRQVALRASTPRTSFIGTPEQIADQIQEWFEKEAADGFNIRTVVPNGLADFVDLVVPVLQERGLFRTEYEHETLRENLGLEIPRNRYTLESVK</sequence>
<keyword evidence="3" id="KW-0560">Oxidoreductase</keyword>
<dbReference type="RefSeq" id="WP_175397297.1">
    <property type="nucleotide sequence ID" value="NZ_JABMCB010000192.1"/>
</dbReference>
<feature type="domain" description="Luciferase-like" evidence="7">
    <location>
        <begin position="31"/>
        <end position="378"/>
    </location>
</feature>
<organism evidence="8 9">
    <name type="scientific">Paenibacillus xylanilyticus</name>
    <dbReference type="NCBI Taxonomy" id="248903"/>
    <lineage>
        <taxon>Bacteria</taxon>
        <taxon>Bacillati</taxon>
        <taxon>Bacillota</taxon>
        <taxon>Bacilli</taxon>
        <taxon>Bacillales</taxon>
        <taxon>Paenibacillaceae</taxon>
        <taxon>Paenibacillus</taxon>
    </lineage>
</organism>
<dbReference type="PANTHER" id="PTHR30011:SF16">
    <property type="entry name" value="C2H2 FINGER DOMAIN TRANSCRIPTION FACTOR (EUROFUNG)-RELATED"/>
    <property type="match status" value="1"/>
</dbReference>
<keyword evidence="1 6" id="KW-0285">Flavoprotein</keyword>
<keyword evidence="2 6" id="KW-0288">FMN</keyword>
<dbReference type="InterPro" id="IPR016215">
    <property type="entry name" value="NTA_MOA"/>
</dbReference>
<keyword evidence="9" id="KW-1185">Reference proteome</keyword>
<dbReference type="SUPFAM" id="SSF51679">
    <property type="entry name" value="Bacterial luciferase-like"/>
    <property type="match status" value="1"/>
</dbReference>
<name>A0A7Y6EXN3_9BACL</name>
<feature type="binding site" evidence="6">
    <location>
        <position position="148"/>
    </location>
    <ligand>
        <name>FMN</name>
        <dbReference type="ChEBI" id="CHEBI:58210"/>
    </ligand>
</feature>
<evidence type="ECO:0000313" key="8">
    <source>
        <dbReference type="EMBL" id="NUU77650.1"/>
    </source>
</evidence>
<evidence type="ECO:0000256" key="6">
    <source>
        <dbReference type="PIRSR" id="PIRSR000337-1"/>
    </source>
</evidence>
<proteinExistence type="inferred from homology"/>
<dbReference type="Proteomes" id="UP000526125">
    <property type="component" value="Unassembled WGS sequence"/>
</dbReference>
<dbReference type="CDD" id="cd01095">
    <property type="entry name" value="Nitrilotriacetate_monoxgenase"/>
    <property type="match status" value="1"/>
</dbReference>
<dbReference type="InterPro" id="IPR051260">
    <property type="entry name" value="Diverse_substr_monoxygenases"/>
</dbReference>